<dbReference type="GO" id="GO:0008233">
    <property type="term" value="F:peptidase activity"/>
    <property type="evidence" value="ECO:0007669"/>
    <property type="project" value="UniProtKB-KW"/>
</dbReference>
<feature type="transmembrane region" description="Helical" evidence="4">
    <location>
        <begin position="336"/>
        <end position="358"/>
    </location>
</feature>
<evidence type="ECO:0000313" key="6">
    <source>
        <dbReference type="Proteomes" id="UP001361239"/>
    </source>
</evidence>
<feature type="transmembrane region" description="Helical" evidence="4">
    <location>
        <begin position="39"/>
        <end position="58"/>
    </location>
</feature>
<dbReference type="PANTHER" id="PTHR43343">
    <property type="entry name" value="PEPTIDASE S12"/>
    <property type="match status" value="1"/>
</dbReference>
<dbReference type="InterPro" id="IPR001940">
    <property type="entry name" value="Peptidase_S1C"/>
</dbReference>
<accession>A0ABU8RQT7</accession>
<dbReference type="EMBL" id="JBBHJZ010000001">
    <property type="protein sequence ID" value="MEJ5975460.1"/>
    <property type="molecule type" value="Genomic_DNA"/>
</dbReference>
<keyword evidence="4" id="KW-0812">Transmembrane</keyword>
<dbReference type="PRINTS" id="PR00834">
    <property type="entry name" value="PROTEASES2C"/>
</dbReference>
<dbReference type="InterPro" id="IPR043504">
    <property type="entry name" value="Peptidase_S1_PA_chymotrypsin"/>
</dbReference>
<dbReference type="SUPFAM" id="SSF50494">
    <property type="entry name" value="Trypsin-like serine proteases"/>
    <property type="match status" value="1"/>
</dbReference>
<evidence type="ECO:0000256" key="1">
    <source>
        <dbReference type="ARBA" id="ARBA00010541"/>
    </source>
</evidence>
<evidence type="ECO:0000256" key="3">
    <source>
        <dbReference type="ARBA" id="ARBA00022801"/>
    </source>
</evidence>
<protein>
    <submittedName>
        <fullName evidence="5">Serine protease</fullName>
    </submittedName>
</protein>
<dbReference type="Proteomes" id="UP001361239">
    <property type="component" value="Unassembled WGS sequence"/>
</dbReference>
<gene>
    <name evidence="5" type="ORF">WG901_02340</name>
</gene>
<proteinExistence type="inferred from homology"/>
<dbReference type="GO" id="GO:0006508">
    <property type="term" value="P:proteolysis"/>
    <property type="evidence" value="ECO:0007669"/>
    <property type="project" value="UniProtKB-KW"/>
</dbReference>
<name>A0ABU8RQT7_9SPHN</name>
<dbReference type="PANTHER" id="PTHR43343:SF3">
    <property type="entry name" value="PROTEASE DO-LIKE 8, CHLOROPLASTIC"/>
    <property type="match status" value="1"/>
</dbReference>
<dbReference type="Pfam" id="PF13365">
    <property type="entry name" value="Trypsin_2"/>
    <property type="match status" value="1"/>
</dbReference>
<keyword evidence="4" id="KW-0472">Membrane</keyword>
<dbReference type="Gene3D" id="2.40.10.10">
    <property type="entry name" value="Trypsin-like serine proteases"/>
    <property type="match status" value="2"/>
</dbReference>
<comment type="similarity">
    <text evidence="1">Belongs to the peptidase S1C family.</text>
</comment>
<evidence type="ECO:0000313" key="5">
    <source>
        <dbReference type="EMBL" id="MEJ5975460.1"/>
    </source>
</evidence>
<keyword evidence="6" id="KW-1185">Reference proteome</keyword>
<reference evidence="5 6" key="1">
    <citation type="submission" date="2024-03" db="EMBL/GenBank/DDBJ databases">
        <authorList>
            <person name="Jo J.-H."/>
        </authorList>
    </citation>
    <scope>NUCLEOTIDE SEQUENCE [LARGE SCALE GENOMIC DNA]</scope>
    <source>
        <strain evidence="5 6">PS1R-30</strain>
    </source>
</reference>
<sequence length="556" mass="57883">MPHARRRRVPALAFKAIGRAVVALQQGGKAGKQRRMARIARLFALIATFAGLLVSLPATRLAAEPADIAAAARSVVRIVLVSRDGEQLSLVGHGSGVAIAPNRILTNAHVIAPLQEDDTIRIGVVPSEGKNGWFAKVVAVSPGNDLALLQLTETGATLPAATLYTGPVADGQDVYAVGYPGNVDLAQGYSIGDITAPSAPVKTRGNVSAGRSSKQFDTLLHTAPIGAGNSGGPLLDNCGRVIGINSFGTISQDADSEFYFAASMREVSRFLLNVHAKPQATGAPCRSLADFSRDEAARAAGEKERAFEAQRVASVAEDKARTEAQLAVIGERENGMAIAGLALLLALATGGAGLFLLTKDRQRDAIIGGVLTVALLGGAVTAWVLRPSLADINTRADALLAEASKGGKGKPQAGDLSGNLTCVLDLQRSRVTVSPTADLALSWRADGCVDQRDQYASGADGWFRVAVPNDDETATVASFDPATGVYQAERHLLDLAAMTQLRAERDKQPAAQCGGGLDAARRMASGQLALKALLPDAPNERLVYNCSKAAEPGTKP</sequence>
<feature type="transmembrane region" description="Helical" evidence="4">
    <location>
        <begin position="365"/>
        <end position="385"/>
    </location>
</feature>
<dbReference type="InterPro" id="IPR051201">
    <property type="entry name" value="Chloro_Bact_Ser_Proteases"/>
</dbReference>
<evidence type="ECO:0000256" key="4">
    <source>
        <dbReference type="SAM" id="Phobius"/>
    </source>
</evidence>
<keyword evidence="4" id="KW-1133">Transmembrane helix</keyword>
<dbReference type="RefSeq" id="WP_339585409.1">
    <property type="nucleotide sequence ID" value="NZ_JBBHJZ010000001.1"/>
</dbReference>
<keyword evidence="3" id="KW-0378">Hydrolase</keyword>
<dbReference type="InterPro" id="IPR009003">
    <property type="entry name" value="Peptidase_S1_PA"/>
</dbReference>
<organism evidence="5 6">
    <name type="scientific">Novosphingobium anseongense</name>
    <dbReference type="NCBI Taxonomy" id="3133436"/>
    <lineage>
        <taxon>Bacteria</taxon>
        <taxon>Pseudomonadati</taxon>
        <taxon>Pseudomonadota</taxon>
        <taxon>Alphaproteobacteria</taxon>
        <taxon>Sphingomonadales</taxon>
        <taxon>Sphingomonadaceae</taxon>
        <taxon>Novosphingobium</taxon>
    </lineage>
</organism>
<evidence type="ECO:0000256" key="2">
    <source>
        <dbReference type="ARBA" id="ARBA00022670"/>
    </source>
</evidence>
<comment type="caution">
    <text evidence="5">The sequence shown here is derived from an EMBL/GenBank/DDBJ whole genome shotgun (WGS) entry which is preliminary data.</text>
</comment>
<keyword evidence="2 5" id="KW-0645">Protease</keyword>